<dbReference type="InterPro" id="IPR001849">
    <property type="entry name" value="PH_domain"/>
</dbReference>
<comment type="caution">
    <text evidence="3">The sequence shown here is derived from an EMBL/GenBank/DDBJ whole genome shotgun (WGS) entry which is preliminary data.</text>
</comment>
<dbReference type="Gene3D" id="2.30.29.30">
    <property type="entry name" value="Pleckstrin-homology domain (PH domain)/Phosphotyrosine-binding domain (PTB)"/>
    <property type="match status" value="1"/>
</dbReference>
<evidence type="ECO:0000313" key="4">
    <source>
        <dbReference type="Proteomes" id="UP001159405"/>
    </source>
</evidence>
<keyword evidence="4" id="KW-1185">Reference proteome</keyword>
<evidence type="ECO:0000259" key="2">
    <source>
        <dbReference type="PROSITE" id="PS50003"/>
    </source>
</evidence>
<dbReference type="Proteomes" id="UP001159405">
    <property type="component" value="Unassembled WGS sequence"/>
</dbReference>
<dbReference type="InterPro" id="IPR011993">
    <property type="entry name" value="PH-like_dom_sf"/>
</dbReference>
<feature type="compositionally biased region" description="Basic and acidic residues" evidence="1">
    <location>
        <begin position="174"/>
        <end position="187"/>
    </location>
</feature>
<feature type="compositionally biased region" description="Pro residues" evidence="1">
    <location>
        <begin position="116"/>
        <end position="129"/>
    </location>
</feature>
<dbReference type="Pfam" id="PF00169">
    <property type="entry name" value="PH"/>
    <property type="match status" value="1"/>
</dbReference>
<dbReference type="InterPro" id="IPR051707">
    <property type="entry name" value="PI-Interact_SigTrans_Reg"/>
</dbReference>
<dbReference type="CDD" id="cd00821">
    <property type="entry name" value="PH"/>
    <property type="match status" value="1"/>
</dbReference>
<accession>A0ABN8QN99</accession>
<feature type="region of interest" description="Disordered" evidence="1">
    <location>
        <begin position="113"/>
        <end position="187"/>
    </location>
</feature>
<protein>
    <recommendedName>
        <fullName evidence="2">PH domain-containing protein</fullName>
    </recommendedName>
</protein>
<sequence length="187" mass="21103">MADVYRAETQKEGELKKYKNVWSGWGKRYFKLERMYLHYFESKDAPTPVATVTRGDIASVKPSSTFQDKRNVFEVHTKSGLVWYLQSTSPEEMLSWMKALMPSYVESTFENVSPQIPQPLEPTAPPPSAPVLDPNQGPYTGPLPHIYPNLYGPGAPLHDPRVHGNLQHSPPPPYEEKSEAPPIPEKS</sequence>
<organism evidence="3 4">
    <name type="scientific">Porites lobata</name>
    <dbReference type="NCBI Taxonomy" id="104759"/>
    <lineage>
        <taxon>Eukaryota</taxon>
        <taxon>Metazoa</taxon>
        <taxon>Cnidaria</taxon>
        <taxon>Anthozoa</taxon>
        <taxon>Hexacorallia</taxon>
        <taxon>Scleractinia</taxon>
        <taxon>Fungiina</taxon>
        <taxon>Poritidae</taxon>
        <taxon>Porites</taxon>
    </lineage>
</organism>
<feature type="domain" description="PH" evidence="2">
    <location>
        <begin position="8"/>
        <end position="105"/>
    </location>
</feature>
<evidence type="ECO:0000313" key="3">
    <source>
        <dbReference type="EMBL" id="CAH3167527.1"/>
    </source>
</evidence>
<reference evidence="3 4" key="1">
    <citation type="submission" date="2022-05" db="EMBL/GenBank/DDBJ databases">
        <authorList>
            <consortium name="Genoscope - CEA"/>
            <person name="William W."/>
        </authorList>
    </citation>
    <scope>NUCLEOTIDE SEQUENCE [LARGE SCALE GENOMIC DNA]</scope>
</reference>
<dbReference type="SUPFAM" id="SSF50729">
    <property type="entry name" value="PH domain-like"/>
    <property type="match status" value="1"/>
</dbReference>
<evidence type="ECO:0000256" key="1">
    <source>
        <dbReference type="SAM" id="MobiDB-lite"/>
    </source>
</evidence>
<dbReference type="SMART" id="SM00233">
    <property type="entry name" value="PH"/>
    <property type="match status" value="1"/>
</dbReference>
<name>A0ABN8QN99_9CNID</name>
<dbReference type="EMBL" id="CALNXK010000141">
    <property type="protein sequence ID" value="CAH3167527.1"/>
    <property type="molecule type" value="Genomic_DNA"/>
</dbReference>
<dbReference type="PANTHER" id="PTHR14336">
    <property type="entry name" value="TANDEM PH DOMAIN CONTAINING PROTEIN"/>
    <property type="match status" value="1"/>
</dbReference>
<proteinExistence type="predicted"/>
<dbReference type="PROSITE" id="PS50003">
    <property type="entry name" value="PH_DOMAIN"/>
    <property type="match status" value="1"/>
</dbReference>
<gene>
    <name evidence="3" type="ORF">PLOB_00008715</name>
</gene>